<reference evidence="1 2" key="1">
    <citation type="journal article" date="2014" name="Genome Biol. Evol.">
        <title>The genome of the myxosporean Thelohanellus kitauei shows adaptations to nutrient acquisition within its fish host.</title>
        <authorList>
            <person name="Yang Y."/>
            <person name="Xiong J."/>
            <person name="Zhou Z."/>
            <person name="Huo F."/>
            <person name="Miao W."/>
            <person name="Ran C."/>
            <person name="Liu Y."/>
            <person name="Zhang J."/>
            <person name="Feng J."/>
            <person name="Wang M."/>
            <person name="Wang M."/>
            <person name="Wang L."/>
            <person name="Yao B."/>
        </authorList>
    </citation>
    <scope>NUCLEOTIDE SEQUENCE [LARGE SCALE GENOMIC DNA]</scope>
    <source>
        <strain evidence="1">Wuqing</strain>
    </source>
</reference>
<dbReference type="AlphaFoldDB" id="A0A0C2MDG7"/>
<keyword evidence="2" id="KW-1185">Reference proteome</keyword>
<organism evidence="1 2">
    <name type="scientific">Thelohanellus kitauei</name>
    <name type="common">Myxosporean</name>
    <dbReference type="NCBI Taxonomy" id="669202"/>
    <lineage>
        <taxon>Eukaryota</taxon>
        <taxon>Metazoa</taxon>
        <taxon>Cnidaria</taxon>
        <taxon>Myxozoa</taxon>
        <taxon>Myxosporea</taxon>
        <taxon>Bivalvulida</taxon>
        <taxon>Platysporina</taxon>
        <taxon>Myxobolidae</taxon>
        <taxon>Thelohanellus</taxon>
    </lineage>
</organism>
<proteinExistence type="predicted"/>
<evidence type="ECO:0000313" key="2">
    <source>
        <dbReference type="Proteomes" id="UP000031668"/>
    </source>
</evidence>
<accession>A0A0C2MDG7</accession>
<dbReference type="Proteomes" id="UP000031668">
    <property type="component" value="Unassembled WGS sequence"/>
</dbReference>
<gene>
    <name evidence="1" type="ORF">RF11_11682</name>
</gene>
<evidence type="ECO:0000313" key="1">
    <source>
        <dbReference type="EMBL" id="KII62354.1"/>
    </source>
</evidence>
<sequence>MVFGLEDSLFQKDNGVRFTDDYYETMIERTGCRKQHFELLVRACLILGMQIRASGRSKVSSAGLESKEMHRLLLSHEGKKRKIVYIYGFLTLFSTKKCFQDTRS</sequence>
<dbReference type="EMBL" id="JWZT01005004">
    <property type="protein sequence ID" value="KII62354.1"/>
    <property type="molecule type" value="Genomic_DNA"/>
</dbReference>
<comment type="caution">
    <text evidence="1">The sequence shown here is derived from an EMBL/GenBank/DDBJ whole genome shotgun (WGS) entry which is preliminary data.</text>
</comment>
<name>A0A0C2MDG7_THEKT</name>
<protein>
    <submittedName>
        <fullName evidence="1">Uncharacterized protein</fullName>
    </submittedName>
</protein>